<dbReference type="AlphaFoldDB" id="A0AA87MTQ5"/>
<organism evidence="1 2">
    <name type="scientific">Leptospira mayottensis 200901122</name>
    <dbReference type="NCBI Taxonomy" id="1193010"/>
    <lineage>
        <taxon>Bacteria</taxon>
        <taxon>Pseudomonadati</taxon>
        <taxon>Spirochaetota</taxon>
        <taxon>Spirochaetia</taxon>
        <taxon>Leptospirales</taxon>
        <taxon>Leptospiraceae</taxon>
        <taxon>Leptospira</taxon>
    </lineage>
</organism>
<dbReference type="InterPro" id="IPR032675">
    <property type="entry name" value="LRR_dom_sf"/>
</dbReference>
<protein>
    <submittedName>
        <fullName evidence="1">Leucine rich repeat protein</fullName>
    </submittedName>
</protein>
<dbReference type="EMBL" id="AKWM02000007">
    <property type="protein sequence ID" value="EKS01772.1"/>
    <property type="molecule type" value="Genomic_DNA"/>
</dbReference>
<dbReference type="Proteomes" id="UP000001343">
    <property type="component" value="Unassembled WGS sequence"/>
</dbReference>
<evidence type="ECO:0000313" key="1">
    <source>
        <dbReference type="EMBL" id="EKS01772.1"/>
    </source>
</evidence>
<dbReference type="RefSeq" id="WP_002760697.1">
    <property type="nucleotide sequence ID" value="NZ_AKWM02000007.1"/>
</dbReference>
<reference evidence="1 2" key="1">
    <citation type="journal article" date="2014" name="Int. J. Syst. Evol. Microbiol.">
        <title>Leptospira mayottensis sp. nov., a pathogenic species of the genus Leptospira isolated from humans.</title>
        <authorList>
            <person name="Bourhy P."/>
            <person name="Collet L."/>
            <person name="Brisse S."/>
            <person name="Picardeau M."/>
        </authorList>
    </citation>
    <scope>NUCLEOTIDE SEQUENCE [LARGE SCALE GENOMIC DNA]</scope>
    <source>
        <strain evidence="1 2">200901122</strain>
    </source>
</reference>
<dbReference type="Gene3D" id="3.80.10.10">
    <property type="entry name" value="Ribonuclease Inhibitor"/>
    <property type="match status" value="1"/>
</dbReference>
<dbReference type="InterPro" id="IPR001611">
    <property type="entry name" value="Leu-rich_rpt"/>
</dbReference>
<proteinExistence type="predicted"/>
<name>A0AA87MTQ5_9LEPT</name>
<dbReference type="SUPFAM" id="SSF52075">
    <property type="entry name" value="Outer arm dynein light chain 1"/>
    <property type="match status" value="1"/>
</dbReference>
<dbReference type="Pfam" id="PF00560">
    <property type="entry name" value="LRR_1"/>
    <property type="match status" value="2"/>
</dbReference>
<sequence>MNIDSKLSYARKIGIVLLASFCFFSPVVAEEVGTYTDLRKALANPSKVFVLDLSSNKLEALPIEIGQLQKLKILNISNNLIDLKDEEKIQKQLYKLWNSN</sequence>
<comment type="caution">
    <text evidence="1">The sequence shown here is derived from an EMBL/GenBank/DDBJ whole genome shotgun (WGS) entry which is preliminary data.</text>
</comment>
<gene>
    <name evidence="1" type="ORF">LEP1GSC125_3987</name>
</gene>
<evidence type="ECO:0000313" key="2">
    <source>
        <dbReference type="Proteomes" id="UP000001343"/>
    </source>
</evidence>
<accession>A0AA87MTQ5</accession>